<keyword evidence="1" id="KW-1133">Transmembrane helix</keyword>
<protein>
    <submittedName>
        <fullName evidence="3">Undecaprenyl-diphosphatase</fullName>
    </submittedName>
</protein>
<dbReference type="EMBL" id="FNGA01000004">
    <property type="protein sequence ID" value="SDL39003.1"/>
    <property type="molecule type" value="Genomic_DNA"/>
</dbReference>
<feature type="transmembrane region" description="Helical" evidence="1">
    <location>
        <begin position="157"/>
        <end position="177"/>
    </location>
</feature>
<dbReference type="OrthoDB" id="9801622at2"/>
<dbReference type="STRING" id="246191.SAMN05660337_2877"/>
<evidence type="ECO:0000259" key="2">
    <source>
        <dbReference type="SMART" id="SM00014"/>
    </source>
</evidence>
<dbReference type="InterPro" id="IPR000326">
    <property type="entry name" value="PAP2/HPO"/>
</dbReference>
<dbReference type="InterPro" id="IPR036938">
    <property type="entry name" value="PAP2/HPO_sf"/>
</dbReference>
<feature type="transmembrane region" description="Helical" evidence="1">
    <location>
        <begin position="54"/>
        <end position="75"/>
    </location>
</feature>
<keyword evidence="1" id="KW-0812">Transmembrane</keyword>
<dbReference type="Pfam" id="PF01569">
    <property type="entry name" value="PAP2"/>
    <property type="match status" value="1"/>
</dbReference>
<keyword evidence="1" id="KW-0472">Membrane</keyword>
<dbReference type="SUPFAM" id="SSF48317">
    <property type="entry name" value="Acid phosphatase/Vanadium-dependent haloperoxidase"/>
    <property type="match status" value="1"/>
</dbReference>
<name>A0A1G9JPS8_9BACT</name>
<accession>A0A1G9JPS8</accession>
<evidence type="ECO:0000256" key="1">
    <source>
        <dbReference type="SAM" id="Phobius"/>
    </source>
</evidence>
<organism evidence="3 4">
    <name type="scientific">Maridesulfovibrio ferrireducens</name>
    <dbReference type="NCBI Taxonomy" id="246191"/>
    <lineage>
        <taxon>Bacteria</taxon>
        <taxon>Pseudomonadati</taxon>
        <taxon>Thermodesulfobacteriota</taxon>
        <taxon>Desulfovibrionia</taxon>
        <taxon>Desulfovibrionales</taxon>
        <taxon>Desulfovibrionaceae</taxon>
        <taxon>Maridesulfovibrio</taxon>
    </lineage>
</organism>
<sequence length="206" mass="23218">MIRFIHKYSSICHFILASLPLLTALAVIFCIFGNEAAATAWFKAHAQANPDYKFIAKIITDFGNIVFYPVYLWFLITGIRQRKKSRLRFALVYLAVQIIVSVITVRFLKIAIGRPRPGEGTFFEPYSTRGAYNSLPSGHTCEVYGASLPLVLRYKTLLLTLFLGLFAATVALSRIYLTWHHPSDVFCGWMLGSVAGFAIHLFSKEN</sequence>
<reference evidence="4" key="1">
    <citation type="submission" date="2016-10" db="EMBL/GenBank/DDBJ databases">
        <authorList>
            <person name="Varghese N."/>
            <person name="Submissions S."/>
        </authorList>
    </citation>
    <scope>NUCLEOTIDE SEQUENCE [LARGE SCALE GENOMIC DNA]</scope>
    <source>
        <strain evidence="4">DSM 16995</strain>
    </source>
</reference>
<proteinExistence type="predicted"/>
<evidence type="ECO:0000313" key="3">
    <source>
        <dbReference type="EMBL" id="SDL39003.1"/>
    </source>
</evidence>
<dbReference type="CDD" id="cd01610">
    <property type="entry name" value="PAP2_like"/>
    <property type="match status" value="1"/>
</dbReference>
<dbReference type="Proteomes" id="UP000199053">
    <property type="component" value="Unassembled WGS sequence"/>
</dbReference>
<feature type="transmembrane region" description="Helical" evidence="1">
    <location>
        <begin position="184"/>
        <end position="203"/>
    </location>
</feature>
<evidence type="ECO:0000313" key="4">
    <source>
        <dbReference type="Proteomes" id="UP000199053"/>
    </source>
</evidence>
<dbReference type="PANTHER" id="PTHR14969:SF13">
    <property type="entry name" value="AT30094P"/>
    <property type="match status" value="1"/>
</dbReference>
<feature type="transmembrane region" description="Helical" evidence="1">
    <location>
        <begin position="12"/>
        <end position="34"/>
    </location>
</feature>
<dbReference type="RefSeq" id="WP_092162313.1">
    <property type="nucleotide sequence ID" value="NZ_FNGA01000004.1"/>
</dbReference>
<feature type="transmembrane region" description="Helical" evidence="1">
    <location>
        <begin position="87"/>
        <end position="108"/>
    </location>
</feature>
<dbReference type="PANTHER" id="PTHR14969">
    <property type="entry name" value="SPHINGOSINE-1-PHOSPHATE PHOSPHOHYDROLASE"/>
    <property type="match status" value="1"/>
</dbReference>
<keyword evidence="4" id="KW-1185">Reference proteome</keyword>
<dbReference type="SMART" id="SM00014">
    <property type="entry name" value="acidPPc"/>
    <property type="match status" value="1"/>
</dbReference>
<gene>
    <name evidence="3" type="ORF">SAMN05660337_2877</name>
</gene>
<dbReference type="Gene3D" id="1.20.144.10">
    <property type="entry name" value="Phosphatidic acid phosphatase type 2/haloperoxidase"/>
    <property type="match status" value="2"/>
</dbReference>
<dbReference type="AlphaFoldDB" id="A0A1G9JPS8"/>
<feature type="domain" description="Phosphatidic acid phosphatase type 2/haloperoxidase" evidence="2">
    <location>
        <begin position="90"/>
        <end position="200"/>
    </location>
</feature>